<dbReference type="Pfam" id="PF03372">
    <property type="entry name" value="Exo_endo_phos"/>
    <property type="match status" value="1"/>
</dbReference>
<keyword evidence="3" id="KW-1185">Reference proteome</keyword>
<evidence type="ECO:0000313" key="3">
    <source>
        <dbReference type="Proteomes" id="UP000652761"/>
    </source>
</evidence>
<sequence>MNCNTLIWNIRGVANAASKKSLKNIVMKHKPQIVGISEPKTSLSNALGLCQGLHMDSYASNMGDDSKIWVFWKSHDLVQVAASTSQFISLSCNADTSTMYYLTFVYADCNSVIHRDLFRDLLLFAQSAGNAPWMITGDFNCISQSSEKSGGNLSNFTSMSDFNDFIMTAGLFDAGYIGSPFTWSNKRTGSASVKARLDRAMFNSSWQDLYPQTTIRHLPRGVSDHSPLLIAQQPVVKLPSRFVFLDIWASHDTFLHVVSTAWNRDEKKYYSFDTLISRLKAVKQVLRTWNKEVFGYVQDAIGDVEARVHLAEQEFDSNPSEANRIDMSAAHAQLRRALINEEKLWCQKSRMEWMQNGDRNTAFYQAVVKNNRRRNFIHKLKIHGSDQWCEDQETLKGAASSYFEDLLTSDHPTENAELLQVIPSLIHDEQNSSLCAIPDRAEVYDAVKAMNEKGDPGPDGFPGSFYVTCWDIIGEDVVTAFLDFLRDYEAISEQKVNASKSSFVTSHKAPADFILRIKAQTGYKRQEGVLSYLGAPITSGRTLVSHYKHITDRVTSSLAAWKSKILSQAGRIVLINSVL</sequence>
<comment type="caution">
    <text evidence="2">The sequence shown here is derived from an EMBL/GenBank/DDBJ whole genome shotgun (WGS) entry which is preliminary data.</text>
</comment>
<feature type="domain" description="Endonuclease/exonuclease/phosphatase" evidence="1">
    <location>
        <begin position="8"/>
        <end position="225"/>
    </location>
</feature>
<dbReference type="Gene3D" id="3.60.10.10">
    <property type="entry name" value="Endonuclease/exonuclease/phosphatase"/>
    <property type="match status" value="1"/>
</dbReference>
<dbReference type="Proteomes" id="UP000652761">
    <property type="component" value="Unassembled WGS sequence"/>
</dbReference>
<dbReference type="PANTHER" id="PTHR33710:SF71">
    <property type="entry name" value="ENDONUCLEASE_EXONUCLEASE_PHOSPHATASE DOMAIN-CONTAINING PROTEIN"/>
    <property type="match status" value="1"/>
</dbReference>
<dbReference type="SUPFAM" id="SSF56219">
    <property type="entry name" value="DNase I-like"/>
    <property type="match status" value="1"/>
</dbReference>
<proteinExistence type="predicted"/>
<name>A0A843XHS2_COLES</name>
<dbReference type="PANTHER" id="PTHR33710">
    <property type="entry name" value="BNAC02G09200D PROTEIN"/>
    <property type="match status" value="1"/>
</dbReference>
<organism evidence="2 3">
    <name type="scientific">Colocasia esculenta</name>
    <name type="common">Wild taro</name>
    <name type="synonym">Arum esculentum</name>
    <dbReference type="NCBI Taxonomy" id="4460"/>
    <lineage>
        <taxon>Eukaryota</taxon>
        <taxon>Viridiplantae</taxon>
        <taxon>Streptophyta</taxon>
        <taxon>Embryophyta</taxon>
        <taxon>Tracheophyta</taxon>
        <taxon>Spermatophyta</taxon>
        <taxon>Magnoliopsida</taxon>
        <taxon>Liliopsida</taxon>
        <taxon>Araceae</taxon>
        <taxon>Aroideae</taxon>
        <taxon>Colocasieae</taxon>
        <taxon>Colocasia</taxon>
    </lineage>
</organism>
<dbReference type="InterPro" id="IPR005135">
    <property type="entry name" value="Endo/exonuclease/phosphatase"/>
</dbReference>
<accession>A0A843XHS2</accession>
<dbReference type="OrthoDB" id="756438at2759"/>
<dbReference type="EMBL" id="NMUH01008680">
    <property type="protein sequence ID" value="MQM19124.1"/>
    <property type="molecule type" value="Genomic_DNA"/>
</dbReference>
<reference evidence="2" key="1">
    <citation type="submission" date="2017-07" db="EMBL/GenBank/DDBJ databases">
        <title>Taro Niue Genome Assembly and Annotation.</title>
        <authorList>
            <person name="Atibalentja N."/>
            <person name="Keating K."/>
            <person name="Fields C.J."/>
        </authorList>
    </citation>
    <scope>NUCLEOTIDE SEQUENCE</scope>
    <source>
        <strain evidence="2">Niue_2</strain>
        <tissue evidence="2">Leaf</tissue>
    </source>
</reference>
<protein>
    <recommendedName>
        <fullName evidence="1">Endonuclease/exonuclease/phosphatase domain-containing protein</fullName>
    </recommendedName>
</protein>
<dbReference type="InterPro" id="IPR036691">
    <property type="entry name" value="Endo/exonu/phosph_ase_sf"/>
</dbReference>
<evidence type="ECO:0000259" key="1">
    <source>
        <dbReference type="Pfam" id="PF03372"/>
    </source>
</evidence>
<dbReference type="AlphaFoldDB" id="A0A843XHS2"/>
<evidence type="ECO:0000313" key="2">
    <source>
        <dbReference type="EMBL" id="MQM19124.1"/>
    </source>
</evidence>
<gene>
    <name evidence="2" type="ORF">Taro_052124</name>
</gene>
<dbReference type="GO" id="GO:0003824">
    <property type="term" value="F:catalytic activity"/>
    <property type="evidence" value="ECO:0007669"/>
    <property type="project" value="InterPro"/>
</dbReference>